<feature type="transmembrane region" description="Helical" evidence="7">
    <location>
        <begin position="124"/>
        <end position="149"/>
    </location>
</feature>
<keyword evidence="3 7" id="KW-0812">Transmembrane</keyword>
<evidence type="ECO:0000256" key="5">
    <source>
        <dbReference type="ARBA" id="ARBA00023136"/>
    </source>
</evidence>
<feature type="transmembrane region" description="Helical" evidence="7">
    <location>
        <begin position="86"/>
        <end position="112"/>
    </location>
</feature>
<dbReference type="Pfam" id="PF10190">
    <property type="entry name" value="Tmemb_170"/>
    <property type="match status" value="1"/>
</dbReference>
<evidence type="ECO:0000256" key="7">
    <source>
        <dbReference type="SAM" id="Phobius"/>
    </source>
</evidence>
<reference evidence="8" key="1">
    <citation type="submission" date="2025-08" db="UniProtKB">
        <authorList>
            <consortium name="Ensembl"/>
        </authorList>
    </citation>
    <scope>IDENTIFICATION</scope>
</reference>
<dbReference type="GeneTree" id="ENSGT00940000160424"/>
<feature type="region of interest" description="Disordered" evidence="6">
    <location>
        <begin position="32"/>
        <end position="61"/>
    </location>
</feature>
<dbReference type="Proteomes" id="UP000694388">
    <property type="component" value="Unplaced"/>
</dbReference>
<dbReference type="Ensembl" id="ENSEBUT00000023006.1">
    <property type="protein sequence ID" value="ENSEBUP00000022430.1"/>
    <property type="gene ID" value="ENSEBUG00000013825.1"/>
</dbReference>
<protein>
    <submittedName>
        <fullName evidence="8">Transmembrane protein 170B</fullName>
    </submittedName>
</protein>
<organism evidence="8 9">
    <name type="scientific">Eptatretus burgeri</name>
    <name type="common">Inshore hagfish</name>
    <dbReference type="NCBI Taxonomy" id="7764"/>
    <lineage>
        <taxon>Eukaryota</taxon>
        <taxon>Metazoa</taxon>
        <taxon>Chordata</taxon>
        <taxon>Craniata</taxon>
        <taxon>Vertebrata</taxon>
        <taxon>Cyclostomata</taxon>
        <taxon>Myxini</taxon>
        <taxon>Myxiniformes</taxon>
        <taxon>Myxinidae</taxon>
        <taxon>Eptatretinae</taxon>
        <taxon>Eptatretus</taxon>
    </lineage>
</organism>
<dbReference type="AlphaFoldDB" id="A0A8C4QY99"/>
<comment type="subcellular location">
    <subcellularLocation>
        <location evidence="1">Membrane</location>
        <topology evidence="1">Multi-pass membrane protein</topology>
    </subcellularLocation>
</comment>
<proteinExistence type="inferred from homology"/>
<accession>A0A8C4QY99</accession>
<dbReference type="PANTHER" id="PTHR22779">
    <property type="entry name" value="SD17342P"/>
    <property type="match status" value="1"/>
</dbReference>
<comment type="similarity">
    <text evidence="2">Belongs to the TMEM170 family.</text>
</comment>
<evidence type="ECO:0000256" key="4">
    <source>
        <dbReference type="ARBA" id="ARBA00022989"/>
    </source>
</evidence>
<feature type="transmembrane region" description="Helical" evidence="7">
    <location>
        <begin position="161"/>
        <end position="182"/>
    </location>
</feature>
<name>A0A8C4QY99_EPTBU</name>
<evidence type="ECO:0000256" key="3">
    <source>
        <dbReference type="ARBA" id="ARBA00022692"/>
    </source>
</evidence>
<evidence type="ECO:0000256" key="2">
    <source>
        <dbReference type="ARBA" id="ARBA00006325"/>
    </source>
</evidence>
<dbReference type="GO" id="GO:0016020">
    <property type="term" value="C:membrane"/>
    <property type="evidence" value="ECO:0007669"/>
    <property type="project" value="UniProtKB-SubCell"/>
</dbReference>
<evidence type="ECO:0000256" key="1">
    <source>
        <dbReference type="ARBA" id="ARBA00004141"/>
    </source>
</evidence>
<sequence length="184" mass="20355">MRNVRHSERFRRTWDMRHQHVRVSHRRVLIPRRPGLPSPACSDSPGREGGRAGPCRGMGGTESSLESVQKVLSLGTDDRLTTFADMWYWVFLWALFSSFFVHGVAALIAFLLLRRHRTGRFVPVVIIVMGFLGPILGGTITSVAFAGVYQAAGKTMAPLEALVFGTGQTVLTIIVSYSRILATL</sequence>
<keyword evidence="5 7" id="KW-0472">Membrane</keyword>
<reference evidence="8" key="2">
    <citation type="submission" date="2025-09" db="UniProtKB">
        <authorList>
            <consortium name="Ensembl"/>
        </authorList>
    </citation>
    <scope>IDENTIFICATION</scope>
</reference>
<keyword evidence="9" id="KW-1185">Reference proteome</keyword>
<dbReference type="PANTHER" id="PTHR22779:SF6">
    <property type="entry name" value="SD17342P"/>
    <property type="match status" value="1"/>
</dbReference>
<evidence type="ECO:0000313" key="8">
    <source>
        <dbReference type="Ensembl" id="ENSEBUP00000022430.1"/>
    </source>
</evidence>
<evidence type="ECO:0000256" key="6">
    <source>
        <dbReference type="SAM" id="MobiDB-lite"/>
    </source>
</evidence>
<dbReference type="InterPro" id="IPR019334">
    <property type="entry name" value="TMEM170A/B/YPR153W-like"/>
</dbReference>
<evidence type="ECO:0000313" key="9">
    <source>
        <dbReference type="Proteomes" id="UP000694388"/>
    </source>
</evidence>
<keyword evidence="4 7" id="KW-1133">Transmembrane helix</keyword>